<dbReference type="AlphaFoldDB" id="A0A927AU17"/>
<comment type="caution">
    <text evidence="2">The sequence shown here is derived from an EMBL/GenBank/DDBJ whole genome shotgun (WGS) entry which is preliminary data.</text>
</comment>
<organism evidence="2 3">
    <name type="scientific">Spirosoma profusum</name>
    <dbReference type="NCBI Taxonomy" id="2771354"/>
    <lineage>
        <taxon>Bacteria</taxon>
        <taxon>Pseudomonadati</taxon>
        <taxon>Bacteroidota</taxon>
        <taxon>Cytophagia</taxon>
        <taxon>Cytophagales</taxon>
        <taxon>Cytophagaceae</taxon>
        <taxon>Spirosoma</taxon>
    </lineage>
</organism>
<evidence type="ECO:0000313" key="2">
    <source>
        <dbReference type="EMBL" id="MBD2701967.1"/>
    </source>
</evidence>
<accession>A0A927AU17</accession>
<evidence type="ECO:0000313" key="3">
    <source>
        <dbReference type="Proteomes" id="UP000598820"/>
    </source>
</evidence>
<dbReference type="EMBL" id="JACWZY010000011">
    <property type="protein sequence ID" value="MBD2701967.1"/>
    <property type="molecule type" value="Genomic_DNA"/>
</dbReference>
<proteinExistence type="predicted"/>
<feature type="transmembrane region" description="Helical" evidence="1">
    <location>
        <begin position="7"/>
        <end position="23"/>
    </location>
</feature>
<reference evidence="2" key="1">
    <citation type="submission" date="2020-09" db="EMBL/GenBank/DDBJ databases">
        <authorList>
            <person name="Kim M.K."/>
        </authorList>
    </citation>
    <scope>NUCLEOTIDE SEQUENCE</scope>
    <source>
        <strain evidence="2">BT702</strain>
    </source>
</reference>
<gene>
    <name evidence="2" type="ORF">IC229_15060</name>
</gene>
<protein>
    <submittedName>
        <fullName evidence="2">Uncharacterized protein</fullName>
    </submittedName>
</protein>
<keyword evidence="3" id="KW-1185">Reference proteome</keyword>
<keyword evidence="1" id="KW-1133">Transmembrane helix</keyword>
<name>A0A927AU17_9BACT</name>
<evidence type="ECO:0000256" key="1">
    <source>
        <dbReference type="SAM" id="Phobius"/>
    </source>
</evidence>
<dbReference type="Proteomes" id="UP000598820">
    <property type="component" value="Unassembled WGS sequence"/>
</dbReference>
<sequence>MKSLIKLLLILVVVGGVILYFVSQRNNTSFSPSTIDLSVDCSEVDNVLVTSTVNVVVKNFSSRTHSDVSVKLVAYDDNDKVIKEKFTTFSRTLSPQSTFDKPVTLPAETKRCDCKIVSSHPH</sequence>
<keyword evidence="1" id="KW-0472">Membrane</keyword>
<dbReference type="RefSeq" id="WP_190887817.1">
    <property type="nucleotide sequence ID" value="NZ_JACWZY010000011.1"/>
</dbReference>
<keyword evidence="1" id="KW-0812">Transmembrane</keyword>